<accession>A0A0E9RDF8</accession>
<dbReference type="EMBL" id="GBXM01082062">
    <property type="protein sequence ID" value="JAH26515.1"/>
    <property type="molecule type" value="Transcribed_RNA"/>
</dbReference>
<evidence type="ECO:0000313" key="1">
    <source>
        <dbReference type="EMBL" id="JAH26515.1"/>
    </source>
</evidence>
<organism evidence="1">
    <name type="scientific">Anguilla anguilla</name>
    <name type="common">European freshwater eel</name>
    <name type="synonym">Muraena anguilla</name>
    <dbReference type="NCBI Taxonomy" id="7936"/>
    <lineage>
        <taxon>Eukaryota</taxon>
        <taxon>Metazoa</taxon>
        <taxon>Chordata</taxon>
        <taxon>Craniata</taxon>
        <taxon>Vertebrata</taxon>
        <taxon>Euteleostomi</taxon>
        <taxon>Actinopterygii</taxon>
        <taxon>Neopterygii</taxon>
        <taxon>Teleostei</taxon>
        <taxon>Anguilliformes</taxon>
        <taxon>Anguillidae</taxon>
        <taxon>Anguilla</taxon>
    </lineage>
</organism>
<sequence>MTPETGDKERGKPFLCLARTLNSSVISIIGFTTGDCKGSLFTVKMKARPWKITEMWE</sequence>
<proteinExistence type="predicted"/>
<name>A0A0E9RDF8_ANGAN</name>
<reference evidence="1" key="2">
    <citation type="journal article" date="2015" name="Fish Shellfish Immunol.">
        <title>Early steps in the European eel (Anguilla anguilla)-Vibrio vulnificus interaction in the gills: Role of the RtxA13 toxin.</title>
        <authorList>
            <person name="Callol A."/>
            <person name="Pajuelo D."/>
            <person name="Ebbesson L."/>
            <person name="Teles M."/>
            <person name="MacKenzie S."/>
            <person name="Amaro C."/>
        </authorList>
    </citation>
    <scope>NUCLEOTIDE SEQUENCE</scope>
</reference>
<reference evidence="1" key="1">
    <citation type="submission" date="2014-11" db="EMBL/GenBank/DDBJ databases">
        <authorList>
            <person name="Amaro Gonzalez C."/>
        </authorList>
    </citation>
    <scope>NUCLEOTIDE SEQUENCE</scope>
</reference>
<protein>
    <submittedName>
        <fullName evidence="1">Uncharacterized protein</fullName>
    </submittedName>
</protein>
<dbReference type="AlphaFoldDB" id="A0A0E9RDF8"/>